<dbReference type="AlphaFoldDB" id="A0A1Y5F905"/>
<protein>
    <submittedName>
        <fullName evidence="1">Uncharacterized protein</fullName>
    </submittedName>
</protein>
<organism evidence="1 2">
    <name type="scientific">Halobacteriovorax marinus</name>
    <dbReference type="NCBI Taxonomy" id="97084"/>
    <lineage>
        <taxon>Bacteria</taxon>
        <taxon>Pseudomonadati</taxon>
        <taxon>Bdellovibrionota</taxon>
        <taxon>Bacteriovoracia</taxon>
        <taxon>Bacteriovoracales</taxon>
        <taxon>Halobacteriovoraceae</taxon>
        <taxon>Halobacteriovorax</taxon>
    </lineage>
</organism>
<dbReference type="EMBL" id="MAAO01000006">
    <property type="protein sequence ID" value="OUR97363.1"/>
    <property type="molecule type" value="Genomic_DNA"/>
</dbReference>
<accession>A0A1Y5F905</accession>
<dbReference type="InterPro" id="IPR035093">
    <property type="entry name" value="RelE/ParE_toxin_dom_sf"/>
</dbReference>
<sequence>MYKVTLTKKCANSLAKLKKENLISKDDLLIIKTWINEMVKLGPEYIQICEYWNDHKLTGAREDERSSSFSFSGRIIYRIKKSKIEISVIKITTDHDYS</sequence>
<dbReference type="Gene3D" id="3.30.2310.20">
    <property type="entry name" value="RelE-like"/>
    <property type="match status" value="1"/>
</dbReference>
<reference evidence="2" key="1">
    <citation type="journal article" date="2017" name="Proc. Natl. Acad. Sci. U.S.A.">
        <title>Simulation of Deepwater Horizon oil plume reveals substrate specialization within a complex community of hydrocarbon-degraders.</title>
        <authorList>
            <person name="Hu P."/>
            <person name="Dubinsky E.A."/>
            <person name="Probst A.J."/>
            <person name="Wang J."/>
            <person name="Sieber C.M.K."/>
            <person name="Tom L.M."/>
            <person name="Gardinali P."/>
            <person name="Banfield J.F."/>
            <person name="Atlas R.M."/>
            <person name="Andersen G.L."/>
        </authorList>
    </citation>
    <scope>NUCLEOTIDE SEQUENCE [LARGE SCALE GENOMIC DNA]</scope>
</reference>
<dbReference type="SUPFAM" id="SSF143011">
    <property type="entry name" value="RelE-like"/>
    <property type="match status" value="1"/>
</dbReference>
<proteinExistence type="predicted"/>
<evidence type="ECO:0000313" key="2">
    <source>
        <dbReference type="Proteomes" id="UP000196531"/>
    </source>
</evidence>
<evidence type="ECO:0000313" key="1">
    <source>
        <dbReference type="EMBL" id="OUR97363.1"/>
    </source>
</evidence>
<dbReference type="Proteomes" id="UP000196531">
    <property type="component" value="Unassembled WGS sequence"/>
</dbReference>
<name>A0A1Y5F905_9BACT</name>
<comment type="caution">
    <text evidence="1">The sequence shown here is derived from an EMBL/GenBank/DDBJ whole genome shotgun (WGS) entry which is preliminary data.</text>
</comment>
<gene>
    <name evidence="1" type="ORF">A9Q84_13645</name>
</gene>